<organism evidence="11 12">
    <name type="scientific">Lachancea fermentati</name>
    <name type="common">Zygosaccharomyces fermentati</name>
    <dbReference type="NCBI Taxonomy" id="4955"/>
    <lineage>
        <taxon>Eukaryota</taxon>
        <taxon>Fungi</taxon>
        <taxon>Dikarya</taxon>
        <taxon>Ascomycota</taxon>
        <taxon>Saccharomycotina</taxon>
        <taxon>Saccharomycetes</taxon>
        <taxon>Saccharomycetales</taxon>
        <taxon>Saccharomycetaceae</taxon>
        <taxon>Lachancea</taxon>
    </lineage>
</organism>
<keyword evidence="3" id="KW-0999">Mitochondrion inner membrane</keyword>
<keyword evidence="2 9" id="KW-0812">Transmembrane</keyword>
<keyword evidence="5 7" id="KW-0496">Mitochondrion</keyword>
<dbReference type="OrthoDB" id="275278at2759"/>
<feature type="region of interest" description="Disordered" evidence="8">
    <location>
        <begin position="403"/>
        <end position="478"/>
    </location>
</feature>
<keyword evidence="6 9" id="KW-0472">Membrane</keyword>
<dbReference type="InterPro" id="IPR033122">
    <property type="entry name" value="LETM1-like_RBD"/>
</dbReference>
<evidence type="ECO:0000256" key="1">
    <source>
        <dbReference type="ARBA" id="ARBA00004434"/>
    </source>
</evidence>
<name>A0A1G4MES1_LACFM</name>
<dbReference type="OMA" id="MAGYELS"/>
<dbReference type="PANTHER" id="PTHR14009:SF1">
    <property type="entry name" value="MITOCHONDRIAL PROTON_CALCIUM EXCHANGER PROTEIN"/>
    <property type="match status" value="1"/>
</dbReference>
<evidence type="ECO:0000256" key="8">
    <source>
        <dbReference type="SAM" id="MobiDB-lite"/>
    </source>
</evidence>
<evidence type="ECO:0000256" key="7">
    <source>
        <dbReference type="PROSITE-ProRule" id="PRU01094"/>
    </source>
</evidence>
<feature type="compositionally biased region" description="Basic and acidic residues" evidence="8">
    <location>
        <begin position="450"/>
        <end position="478"/>
    </location>
</feature>
<dbReference type="GO" id="GO:0005743">
    <property type="term" value="C:mitochondrial inner membrane"/>
    <property type="evidence" value="ECO:0007669"/>
    <property type="project" value="UniProtKB-SubCell"/>
</dbReference>
<evidence type="ECO:0000256" key="4">
    <source>
        <dbReference type="ARBA" id="ARBA00022989"/>
    </source>
</evidence>
<proteinExistence type="predicted"/>
<dbReference type="PANTHER" id="PTHR14009">
    <property type="entry name" value="LEUCINE ZIPPER-EF-HAND CONTAINING TRANSMEMBRANE PROTEIN"/>
    <property type="match status" value="1"/>
</dbReference>
<dbReference type="STRING" id="4955.A0A1G4MES1"/>
<evidence type="ECO:0000259" key="10">
    <source>
        <dbReference type="PROSITE" id="PS51758"/>
    </source>
</evidence>
<protein>
    <submittedName>
        <fullName evidence="11">LAFE_0F05600g1_1</fullName>
    </submittedName>
</protein>
<dbReference type="Proteomes" id="UP000190831">
    <property type="component" value="Chromosome F"/>
</dbReference>
<dbReference type="PROSITE" id="PS51758">
    <property type="entry name" value="LETM1_RBD"/>
    <property type="match status" value="1"/>
</dbReference>
<evidence type="ECO:0000313" key="12">
    <source>
        <dbReference type="Proteomes" id="UP000190831"/>
    </source>
</evidence>
<dbReference type="GO" id="GO:0043022">
    <property type="term" value="F:ribosome binding"/>
    <property type="evidence" value="ECO:0007669"/>
    <property type="project" value="InterPro"/>
</dbReference>
<keyword evidence="12" id="KW-1185">Reference proteome</keyword>
<feature type="region of interest" description="Disordered" evidence="8">
    <location>
        <begin position="41"/>
        <end position="71"/>
    </location>
</feature>
<evidence type="ECO:0000256" key="5">
    <source>
        <dbReference type="ARBA" id="ARBA00023128"/>
    </source>
</evidence>
<evidence type="ECO:0000313" key="11">
    <source>
        <dbReference type="EMBL" id="SCW02400.1"/>
    </source>
</evidence>
<gene>
    <name evidence="11" type="ORF">LAFE_0F05600G</name>
</gene>
<feature type="transmembrane region" description="Helical" evidence="9">
    <location>
        <begin position="127"/>
        <end position="150"/>
    </location>
</feature>
<comment type="subcellular location">
    <subcellularLocation>
        <location evidence="1">Mitochondrion inner membrane</location>
        <topology evidence="1">Single-pass membrane protein</topology>
    </subcellularLocation>
</comment>
<keyword evidence="4 9" id="KW-1133">Transmembrane helix</keyword>
<dbReference type="AlphaFoldDB" id="A0A1G4MES1"/>
<feature type="region of interest" description="Disordered" evidence="8">
    <location>
        <begin position="508"/>
        <end position="535"/>
    </location>
</feature>
<dbReference type="InterPro" id="IPR044202">
    <property type="entry name" value="LETM1/MDM38-like"/>
</dbReference>
<sequence length="535" mass="60569">MQNCSRVMMPSIIQLRPFTHLAKRGIRPATTRPALMISCQQRLNSSASPPPSDPNKKLEASVSSVAKPKSKEPLMQRIKHEIRHYVNGTKLLGYEIKISTKLLIKLVEGYELSRRERNQLKRTMGDVFRLVPFSAFVVIPFAELLLPIALKIFPNLLPSTYESGKDKQLKKQKFNDVRQKTSNFLQETLEESSLISYNSIESAEKKKKFLNFFKKLNSPKDGNGEVFTHEEILAVAQMFKNDTVLDNLSRPQLVAIAKYMSLRPFGNDNLLRYQIRYNLKNNMQDDKLIDYEGVESLSNEELYQTCISRGIKTFGVQREDLVENMKVWLELRLRHKVPSVLMILSSAYTFGGLNAHAANAHTARTEKVEDTKFNQLVDLYYDGILQVLSSIPDPVYNVAKLDVSESKEPKPVDEVSKAPETAEKAAEATTETANLTAAKAQASVNVEAAGTKKPEPKEPEKPAEAEEEVRRSDDNEFKLNVLKEQEELIKKEEEEAKKRKTSMEAINDDIRLDEDTPTIPVPAKDAAEVSLTKKD</sequence>
<reference evidence="12" key="1">
    <citation type="submission" date="2016-03" db="EMBL/GenBank/DDBJ databases">
        <authorList>
            <person name="Devillers H."/>
        </authorList>
    </citation>
    <scope>NUCLEOTIDE SEQUENCE [LARGE SCALE GENOMIC DNA]</scope>
</reference>
<dbReference type="GO" id="GO:0030003">
    <property type="term" value="P:intracellular monoatomic cation homeostasis"/>
    <property type="evidence" value="ECO:0007669"/>
    <property type="project" value="TreeGrafter"/>
</dbReference>
<evidence type="ECO:0000256" key="6">
    <source>
        <dbReference type="ARBA" id="ARBA00023136"/>
    </source>
</evidence>
<feature type="compositionally biased region" description="Basic and acidic residues" evidence="8">
    <location>
        <begin position="403"/>
        <end position="426"/>
    </location>
</feature>
<dbReference type="Pfam" id="PF07766">
    <property type="entry name" value="LETM1_RBD"/>
    <property type="match status" value="1"/>
</dbReference>
<feature type="domain" description="Letm1 RBD" evidence="10">
    <location>
        <begin position="173"/>
        <end position="393"/>
    </location>
</feature>
<dbReference type="EMBL" id="LT598490">
    <property type="protein sequence ID" value="SCW02400.1"/>
    <property type="molecule type" value="Genomic_DNA"/>
</dbReference>
<evidence type="ECO:0000256" key="2">
    <source>
        <dbReference type="ARBA" id="ARBA00022692"/>
    </source>
</evidence>
<evidence type="ECO:0000256" key="3">
    <source>
        <dbReference type="ARBA" id="ARBA00022792"/>
    </source>
</evidence>
<accession>A0A1G4MES1</accession>
<evidence type="ECO:0000256" key="9">
    <source>
        <dbReference type="SAM" id="Phobius"/>
    </source>
</evidence>
<feature type="compositionally biased region" description="Basic and acidic residues" evidence="8">
    <location>
        <begin position="525"/>
        <end position="535"/>
    </location>
</feature>
<feature type="compositionally biased region" description="Low complexity" evidence="8">
    <location>
        <begin position="427"/>
        <end position="440"/>
    </location>
</feature>